<name>A0A1F5P459_9BACT</name>
<dbReference type="Pfam" id="PF07963">
    <property type="entry name" value="N_methyl"/>
    <property type="match status" value="1"/>
</dbReference>
<keyword evidence="1" id="KW-1133">Transmembrane helix</keyword>
<proteinExistence type="predicted"/>
<comment type="caution">
    <text evidence="2">The sequence shown here is derived from an EMBL/GenBank/DDBJ whole genome shotgun (WGS) entry which is preliminary data.</text>
</comment>
<dbReference type="EMBL" id="MFES01000038">
    <property type="protein sequence ID" value="OGE84643.1"/>
    <property type="molecule type" value="Genomic_DNA"/>
</dbReference>
<reference evidence="2 3" key="1">
    <citation type="journal article" date="2016" name="Nat. Commun.">
        <title>Thousands of microbial genomes shed light on interconnected biogeochemical processes in an aquifer system.</title>
        <authorList>
            <person name="Anantharaman K."/>
            <person name="Brown C.T."/>
            <person name="Hug L.A."/>
            <person name="Sharon I."/>
            <person name="Castelle C.J."/>
            <person name="Probst A.J."/>
            <person name="Thomas B.C."/>
            <person name="Singh A."/>
            <person name="Wilkins M.J."/>
            <person name="Karaoz U."/>
            <person name="Brodie E.L."/>
            <person name="Williams K.H."/>
            <person name="Hubbard S.S."/>
            <person name="Banfield J.F."/>
        </authorList>
    </citation>
    <scope>NUCLEOTIDE SEQUENCE [LARGE SCALE GENOMIC DNA]</scope>
</reference>
<dbReference type="InterPro" id="IPR012902">
    <property type="entry name" value="N_methyl_site"/>
</dbReference>
<feature type="transmembrane region" description="Helical" evidence="1">
    <location>
        <begin position="37"/>
        <end position="56"/>
    </location>
</feature>
<keyword evidence="1" id="KW-0812">Transmembrane</keyword>
<dbReference type="AlphaFoldDB" id="A0A1F5P459"/>
<keyword evidence="1" id="KW-0472">Membrane</keyword>
<evidence type="ECO:0000256" key="1">
    <source>
        <dbReference type="SAM" id="Phobius"/>
    </source>
</evidence>
<dbReference type="Proteomes" id="UP000176786">
    <property type="component" value="Unassembled WGS sequence"/>
</dbReference>
<accession>A0A1F5P459</accession>
<evidence type="ECO:0008006" key="4">
    <source>
        <dbReference type="Google" id="ProtNLM"/>
    </source>
</evidence>
<gene>
    <name evidence="2" type="ORF">A3J48_03615</name>
</gene>
<evidence type="ECO:0000313" key="3">
    <source>
        <dbReference type="Proteomes" id="UP000176786"/>
    </source>
</evidence>
<organism evidence="2 3">
    <name type="scientific">Candidatus Doudnabacteria bacterium RIFCSPHIGHO2_02_FULL_46_11</name>
    <dbReference type="NCBI Taxonomy" id="1817832"/>
    <lineage>
        <taxon>Bacteria</taxon>
        <taxon>Candidatus Doudnaibacteriota</taxon>
    </lineage>
</organism>
<protein>
    <recommendedName>
        <fullName evidence="4">Type II secretion system protein J</fullName>
    </recommendedName>
</protein>
<evidence type="ECO:0000313" key="2">
    <source>
        <dbReference type="EMBL" id="OGE84643.1"/>
    </source>
</evidence>
<sequence>MTLHGKGGFTVPRGSDGYPKGITYRSKAEGFTLAETLVVLSLFGIILIAVVSLYFGHSKLAGTETKLGEHQGRLGASLGRVLTLANQAAEVLDQATVDSVNYTSSDSTIVLSLPTIDSEDNVISDSSDILIFSEDANGDFVAIVSAAVGSKRASGQTALLEDIESAEINYSDELNPEASDWFELELAQIIATAAGDKTISQTVRVHLKNKQ</sequence>